<organism evidence="2 3">
    <name type="scientific">Candidatus Brocadia sinica JPN1</name>
    <dbReference type="NCBI Taxonomy" id="1197129"/>
    <lineage>
        <taxon>Bacteria</taxon>
        <taxon>Pseudomonadati</taxon>
        <taxon>Planctomycetota</taxon>
        <taxon>Candidatus Brocadiia</taxon>
        <taxon>Candidatus Brocadiales</taxon>
        <taxon>Candidatus Brocadiaceae</taxon>
        <taxon>Candidatus Brocadia</taxon>
    </lineage>
</organism>
<dbReference type="InterPro" id="IPR029044">
    <property type="entry name" value="Nucleotide-diphossugar_trans"/>
</dbReference>
<dbReference type="PANTHER" id="PTHR48090:SF7">
    <property type="entry name" value="RFBJ PROTEIN"/>
    <property type="match status" value="1"/>
</dbReference>
<dbReference type="Gene3D" id="3.90.550.10">
    <property type="entry name" value="Spore Coat Polysaccharide Biosynthesis Protein SpsA, Chain A"/>
    <property type="match status" value="1"/>
</dbReference>
<feature type="domain" description="Glycosyltransferase 2-like" evidence="1">
    <location>
        <begin position="9"/>
        <end position="176"/>
    </location>
</feature>
<dbReference type="Proteomes" id="UP000032309">
    <property type="component" value="Unassembled WGS sequence"/>
</dbReference>
<reference evidence="3" key="1">
    <citation type="journal article" date="2015" name="Genome Announc.">
        <title>Draft Genome Sequence of an Anaerobic Ammonium-Oxidizing Bacterium, "Candidatus Brocadia sinica".</title>
        <authorList>
            <person name="Oshiki M."/>
            <person name="Shinyako-Hata K."/>
            <person name="Satoh H."/>
            <person name="Okabe S."/>
        </authorList>
    </citation>
    <scope>NUCLEOTIDE SEQUENCE [LARGE SCALE GENOMIC DNA]</scope>
    <source>
        <strain evidence="3">JPN1</strain>
    </source>
</reference>
<dbReference type="EMBL" id="BAFN01000001">
    <property type="protein sequence ID" value="GAN33359.1"/>
    <property type="molecule type" value="Genomic_DNA"/>
</dbReference>
<keyword evidence="3" id="KW-1185">Reference proteome</keyword>
<dbReference type="Pfam" id="PF00535">
    <property type="entry name" value="Glycos_transf_2"/>
    <property type="match status" value="1"/>
</dbReference>
<protein>
    <submittedName>
        <fullName evidence="2">Glycosyltransferases</fullName>
    </submittedName>
</protein>
<comment type="caution">
    <text evidence="2">The sequence shown here is derived from an EMBL/GenBank/DDBJ whole genome shotgun (WGS) entry which is preliminary data.</text>
</comment>
<sequence>MNTSVSKISVIIPVYNEKNTVMDLIKRVCLVDLPINKEIIVVDDGSTDGTRELILEIIKHQTDQNNIVKFFPHEKNMGKGAALKTGLKQVTGDIVIIQDADLEYPPEQYPALIEPILKGYADVVYGSRFLGVHRVFMFWHYFGNKILTWVTNILYNTMLSDMETGYKVFKKEALENIVIKSNRFNVEPELTAKVFKKKHLRVVETPITYYGRGYAEGKKITWRDAIPALFTLFKYRFMD</sequence>
<dbReference type="InterPro" id="IPR001173">
    <property type="entry name" value="Glyco_trans_2-like"/>
</dbReference>
<proteinExistence type="predicted"/>
<dbReference type="SUPFAM" id="SSF53448">
    <property type="entry name" value="Nucleotide-diphospho-sugar transferases"/>
    <property type="match status" value="1"/>
</dbReference>
<dbReference type="PANTHER" id="PTHR48090">
    <property type="entry name" value="UNDECAPRENYL-PHOSPHATE 4-DEOXY-4-FORMAMIDO-L-ARABINOSE TRANSFERASE-RELATED"/>
    <property type="match status" value="1"/>
</dbReference>
<evidence type="ECO:0000313" key="3">
    <source>
        <dbReference type="Proteomes" id="UP000032309"/>
    </source>
</evidence>
<dbReference type="RefSeq" id="WP_052563415.1">
    <property type="nucleotide sequence ID" value="NZ_BAFN01000001.1"/>
</dbReference>
<accession>A0ABQ0JY10</accession>
<name>A0ABQ0JY10_9BACT</name>
<evidence type="ECO:0000259" key="1">
    <source>
        <dbReference type="Pfam" id="PF00535"/>
    </source>
</evidence>
<gene>
    <name evidence="2" type="ORF">BROSI_A1879</name>
</gene>
<dbReference type="CDD" id="cd04179">
    <property type="entry name" value="DPM_DPG-synthase_like"/>
    <property type="match status" value="1"/>
</dbReference>
<evidence type="ECO:0000313" key="2">
    <source>
        <dbReference type="EMBL" id="GAN33359.1"/>
    </source>
</evidence>
<dbReference type="InterPro" id="IPR050256">
    <property type="entry name" value="Glycosyltransferase_2"/>
</dbReference>